<dbReference type="Pfam" id="PF12796">
    <property type="entry name" value="Ank_2"/>
    <property type="match status" value="2"/>
</dbReference>
<evidence type="ECO:0008006" key="6">
    <source>
        <dbReference type="Google" id="ProtNLM"/>
    </source>
</evidence>
<feature type="repeat" description="ANK" evidence="3">
    <location>
        <begin position="121"/>
        <end position="147"/>
    </location>
</feature>
<dbReference type="Proteomes" id="UP001175000">
    <property type="component" value="Unassembled WGS sequence"/>
</dbReference>
<dbReference type="PROSITE" id="PS50297">
    <property type="entry name" value="ANK_REP_REGION"/>
    <property type="match status" value="2"/>
</dbReference>
<dbReference type="PROSITE" id="PS50088">
    <property type="entry name" value="ANK_REPEAT"/>
    <property type="match status" value="2"/>
</dbReference>
<evidence type="ECO:0000313" key="5">
    <source>
        <dbReference type="Proteomes" id="UP001175000"/>
    </source>
</evidence>
<keyword evidence="2 3" id="KW-0040">ANK repeat</keyword>
<gene>
    <name evidence="4" type="ORF">B0T14DRAFT_603412</name>
</gene>
<keyword evidence="1" id="KW-0677">Repeat</keyword>
<evidence type="ECO:0000256" key="3">
    <source>
        <dbReference type="PROSITE-ProRule" id="PRU00023"/>
    </source>
</evidence>
<evidence type="ECO:0000256" key="2">
    <source>
        <dbReference type="ARBA" id="ARBA00023043"/>
    </source>
</evidence>
<dbReference type="EMBL" id="JAULSU010000004">
    <property type="protein sequence ID" value="KAK0619658.1"/>
    <property type="molecule type" value="Genomic_DNA"/>
</dbReference>
<dbReference type="AlphaFoldDB" id="A0AA40C005"/>
<protein>
    <recommendedName>
        <fullName evidence="6">Ankyrin</fullName>
    </recommendedName>
</protein>
<organism evidence="4 5">
    <name type="scientific">Immersiella caudata</name>
    <dbReference type="NCBI Taxonomy" id="314043"/>
    <lineage>
        <taxon>Eukaryota</taxon>
        <taxon>Fungi</taxon>
        <taxon>Dikarya</taxon>
        <taxon>Ascomycota</taxon>
        <taxon>Pezizomycotina</taxon>
        <taxon>Sordariomycetes</taxon>
        <taxon>Sordariomycetidae</taxon>
        <taxon>Sordariales</taxon>
        <taxon>Lasiosphaeriaceae</taxon>
        <taxon>Immersiella</taxon>
    </lineage>
</organism>
<dbReference type="InterPro" id="IPR002110">
    <property type="entry name" value="Ankyrin_rpt"/>
</dbReference>
<dbReference type="PANTHER" id="PTHR24198">
    <property type="entry name" value="ANKYRIN REPEAT AND PROTEIN KINASE DOMAIN-CONTAINING PROTEIN"/>
    <property type="match status" value="1"/>
</dbReference>
<dbReference type="SUPFAM" id="SSF48403">
    <property type="entry name" value="Ankyrin repeat"/>
    <property type="match status" value="3"/>
</dbReference>
<reference evidence="4" key="1">
    <citation type="submission" date="2023-06" db="EMBL/GenBank/DDBJ databases">
        <title>Genome-scale phylogeny and comparative genomics of the fungal order Sordariales.</title>
        <authorList>
            <consortium name="Lawrence Berkeley National Laboratory"/>
            <person name="Hensen N."/>
            <person name="Bonometti L."/>
            <person name="Westerberg I."/>
            <person name="Brannstrom I.O."/>
            <person name="Guillou S."/>
            <person name="Cros-Aarteil S."/>
            <person name="Calhoun S."/>
            <person name="Haridas S."/>
            <person name="Kuo A."/>
            <person name="Mondo S."/>
            <person name="Pangilinan J."/>
            <person name="Riley R."/>
            <person name="Labutti K."/>
            <person name="Andreopoulos B."/>
            <person name="Lipzen A."/>
            <person name="Chen C."/>
            <person name="Yanf M."/>
            <person name="Daum C."/>
            <person name="Ng V."/>
            <person name="Clum A."/>
            <person name="Steindorff A."/>
            <person name="Ohm R."/>
            <person name="Martin F."/>
            <person name="Silar P."/>
            <person name="Natvig D."/>
            <person name="Lalanne C."/>
            <person name="Gautier V."/>
            <person name="Ament-Velasquez S.L."/>
            <person name="Kruys A."/>
            <person name="Hutchinson M.I."/>
            <person name="Powell A.J."/>
            <person name="Barry K."/>
            <person name="Miller A.N."/>
            <person name="Grigoriev I.V."/>
            <person name="Debuchy R."/>
            <person name="Gladieux P."/>
            <person name="Thoren M.H."/>
            <person name="Johannesson H."/>
        </authorList>
    </citation>
    <scope>NUCLEOTIDE SEQUENCE</scope>
    <source>
        <strain evidence="4">CBS 606.72</strain>
    </source>
</reference>
<evidence type="ECO:0000256" key="1">
    <source>
        <dbReference type="ARBA" id="ARBA00022737"/>
    </source>
</evidence>
<accession>A0AA40C005</accession>
<name>A0AA40C005_9PEZI</name>
<feature type="repeat" description="ANK" evidence="3">
    <location>
        <begin position="844"/>
        <end position="876"/>
    </location>
</feature>
<proteinExistence type="predicted"/>
<dbReference type="SMART" id="SM00248">
    <property type="entry name" value="ANK"/>
    <property type="match status" value="10"/>
</dbReference>
<dbReference type="Gene3D" id="1.25.40.20">
    <property type="entry name" value="Ankyrin repeat-containing domain"/>
    <property type="match status" value="3"/>
</dbReference>
<comment type="caution">
    <text evidence="4">The sequence shown here is derived from an EMBL/GenBank/DDBJ whole genome shotgun (WGS) entry which is preliminary data.</text>
</comment>
<evidence type="ECO:0000313" key="4">
    <source>
        <dbReference type="EMBL" id="KAK0619658.1"/>
    </source>
</evidence>
<dbReference type="InterPro" id="IPR036770">
    <property type="entry name" value="Ankyrin_rpt-contain_sf"/>
</dbReference>
<sequence length="1170" mass="127268">MASGVDQAHRLLQAHRSLQSHTDSFGRVRSPFSNRNSVFTYQEVNAVLAAVIETDGPADVVKALLAFGADINFSRQRKSGTWSKFTLRQQHGQRSNILFRVTVRCSADIVRLLAAHADQENLDSVLHHAIIRGDVDVLQALLDHGANPVHLHDDFQDAIFRNQDGIVNALLSGHRLPCLACRSAGLRLAVKNQSLQITTLLLTRWADVNHNDAIALVNAVEISRVDLVAALLSGPVRPSPRSLDSALGKAYDMMEEKDTLIGREMIDMCLSLGASGPRTTWLTTDGVVDAVRQNRIHLLDTILHHRSPPDEHEALALLVAIREEKLDALCKLLEVGPSSPNLTAAITQAMELRDAQLRYTVVGLLIKAGARGTCTAEALITSVHHVVKTAEAGKEAQISKFVFSLLLYEGGPMEPSAGSLGAALPWAMGVAGGEEKRDLIRTLLRDQICERAVGRVLVEAFKNGPSSLDLIEVLLTRASVNYHNGEVFIYAIRNFDPDAFSLLLDQGISYKALFTAVMEALRAPKATRAIIFGRLMGRLGLDHLNVSLKHAVLDGDTDMQLVEQLLVAGADATHQDGVCIKHAASSFRLDLVRLLSHSSGKNKEVFSQALSAIVSRDRRWISFDHVDLIRHLLRHGASGQAVHRAMVEVVDHVACVPLLKELGNALLNLFFAAQGDVNYENGKAVGTAAGRGDPPLVAYLLRHGASSATAALALSAAIMAHHDEDLLLKIVGVFKKHPMSRKDINQLLPGTLNPILLGLKAYPDSVALVDGLVASGCSLQSTVLFQIYSNEAAPDGPSERPNQEAEPLSILICSLMKEYSATSPAVLRALIHHGANVSYMTPKTRTTALMLAAMSGRRETAQLLLKCGAPVSSRDTFGRTALFFAARAGDADMVALLLKSKPSTNDGSLHEASRRFHTRSMKLLIQAGHDPNHRSSMHEGRTALGELALNGVVSADTTAAEEALDILVHAGASPLLKMQGKTTIFLALDNQENEAMTRVLLDKVLSTTLHSQENTFQQGVYHYSPTTYVTKGVLLGPQMETLAQMLWNYGAEDTFYADLGETQPADAIGLPSDIVEYEKARQIVDEMASCTQDAQSEGQGRAPLRARAMSHDEVLYEDDFMAAGEQMLDVYRSRARTAPPKMAVLRSHTGVVIGQVDLDELRRWRQRETV</sequence>
<dbReference type="PANTHER" id="PTHR24198:SF165">
    <property type="entry name" value="ANKYRIN REPEAT-CONTAINING PROTEIN-RELATED"/>
    <property type="match status" value="1"/>
</dbReference>
<keyword evidence="5" id="KW-1185">Reference proteome</keyword>